<proteinExistence type="predicted"/>
<dbReference type="SUPFAM" id="SSF81383">
    <property type="entry name" value="F-box domain"/>
    <property type="match status" value="1"/>
</dbReference>
<comment type="caution">
    <text evidence="2">The sequence shown here is derived from an EMBL/GenBank/DDBJ whole genome shotgun (WGS) entry which is preliminary data.</text>
</comment>
<dbReference type="InterPro" id="IPR055294">
    <property type="entry name" value="FBL60-like"/>
</dbReference>
<dbReference type="Pfam" id="PF24758">
    <property type="entry name" value="LRR_At5g56370"/>
    <property type="match status" value="1"/>
</dbReference>
<accession>A0A9N7P1P4</accession>
<dbReference type="InterPro" id="IPR053781">
    <property type="entry name" value="F-box_AtFBL13-like"/>
</dbReference>
<dbReference type="InterPro" id="IPR032675">
    <property type="entry name" value="LRR_dom_sf"/>
</dbReference>
<dbReference type="OrthoDB" id="913041at2759"/>
<dbReference type="EMBL" id="CACSLK010034050">
    <property type="protein sequence ID" value="CAA0840947.1"/>
    <property type="molecule type" value="Genomic_DNA"/>
</dbReference>
<dbReference type="InterPro" id="IPR055411">
    <property type="entry name" value="LRR_FXL15/At3g58940/PEG3-like"/>
</dbReference>
<sequence>MERTPMAESSTHGSVTQAMPNFISQLPDHIIYLILSFLPTKQSDVTSTLSKRWRTLWAHVPTLDLHSGTHHPNFPAIVDHVLSLHEASVLESFSLYQENSTDFTESELENWITLVLLERNVKSIKLNLDSEIMVKLPKCLFTSQTLVNLRLEICALPTFTEPISLPSLKTLYLCLVQYEVNFTLPWLLEGCQVLEKLTVSGIANALDQLIVASASLRSLELKLLFDNVNCLVLVDAPGLRCLKVNECSYLRIGFRRVANYLAEADISFNNYMFQENEILCVVDLPAAQLYVTFSNLVSLELATGWRIILKIFKSAENLEVLIIHKGYDNLKRWSELMEGQCACLLYSLKIVVIDEFGWTDDELEV</sequence>
<dbReference type="Gene3D" id="3.80.10.10">
    <property type="entry name" value="Ribonuclease Inhibitor"/>
    <property type="match status" value="1"/>
</dbReference>
<keyword evidence="3" id="KW-1185">Reference proteome</keyword>
<reference evidence="2" key="1">
    <citation type="submission" date="2019-12" db="EMBL/GenBank/DDBJ databases">
        <authorList>
            <person name="Scholes J."/>
        </authorList>
    </citation>
    <scope>NUCLEOTIDE SEQUENCE</scope>
</reference>
<evidence type="ECO:0000259" key="1">
    <source>
        <dbReference type="PROSITE" id="PS50181"/>
    </source>
</evidence>
<dbReference type="PANTHER" id="PTHR31293:SF12">
    <property type="entry name" value="RNI-LIKE SUPERFAMILY PROTEIN"/>
    <property type="match status" value="1"/>
</dbReference>
<dbReference type="InterPro" id="IPR001810">
    <property type="entry name" value="F-box_dom"/>
</dbReference>
<dbReference type="PANTHER" id="PTHR31293">
    <property type="entry name" value="RNI-LIKE SUPERFAMILY PROTEIN"/>
    <property type="match status" value="1"/>
</dbReference>
<organism evidence="2 3">
    <name type="scientific">Striga hermonthica</name>
    <name type="common">Purple witchweed</name>
    <name type="synonym">Buchnera hermonthica</name>
    <dbReference type="NCBI Taxonomy" id="68872"/>
    <lineage>
        <taxon>Eukaryota</taxon>
        <taxon>Viridiplantae</taxon>
        <taxon>Streptophyta</taxon>
        <taxon>Embryophyta</taxon>
        <taxon>Tracheophyta</taxon>
        <taxon>Spermatophyta</taxon>
        <taxon>Magnoliopsida</taxon>
        <taxon>eudicotyledons</taxon>
        <taxon>Gunneridae</taxon>
        <taxon>Pentapetalae</taxon>
        <taxon>asterids</taxon>
        <taxon>lamiids</taxon>
        <taxon>Lamiales</taxon>
        <taxon>Orobanchaceae</taxon>
        <taxon>Buchnereae</taxon>
        <taxon>Striga</taxon>
    </lineage>
</organism>
<dbReference type="CDD" id="cd22160">
    <property type="entry name" value="F-box_AtFBL13-like"/>
    <property type="match status" value="1"/>
</dbReference>
<evidence type="ECO:0000313" key="2">
    <source>
        <dbReference type="EMBL" id="CAA0840947.1"/>
    </source>
</evidence>
<dbReference type="InterPro" id="IPR036047">
    <property type="entry name" value="F-box-like_dom_sf"/>
</dbReference>
<gene>
    <name evidence="2" type="ORF">SHERM_06982</name>
</gene>
<evidence type="ECO:0000313" key="3">
    <source>
        <dbReference type="Proteomes" id="UP001153555"/>
    </source>
</evidence>
<dbReference type="Pfam" id="PF00646">
    <property type="entry name" value="F-box"/>
    <property type="match status" value="1"/>
</dbReference>
<dbReference type="SMART" id="SM00256">
    <property type="entry name" value="FBOX"/>
    <property type="match status" value="1"/>
</dbReference>
<dbReference type="Proteomes" id="UP001153555">
    <property type="component" value="Unassembled WGS sequence"/>
</dbReference>
<dbReference type="PROSITE" id="PS50181">
    <property type="entry name" value="FBOX"/>
    <property type="match status" value="1"/>
</dbReference>
<dbReference type="AlphaFoldDB" id="A0A9N7P1P4"/>
<protein>
    <submittedName>
        <fullName evidence="2">F-box/FBD/LRR-repeat protein</fullName>
    </submittedName>
</protein>
<name>A0A9N7P1P4_STRHE</name>
<feature type="domain" description="F-box" evidence="1">
    <location>
        <begin position="20"/>
        <end position="56"/>
    </location>
</feature>